<protein>
    <submittedName>
        <fullName evidence="7">Endoglucanase</fullName>
    </submittedName>
</protein>
<dbReference type="STRING" id="570521.SAMN04488508_103476"/>
<evidence type="ECO:0000313" key="7">
    <source>
        <dbReference type="EMBL" id="SHI86538.1"/>
    </source>
</evidence>
<dbReference type="EMBL" id="FQYP01000003">
    <property type="protein sequence ID" value="SHI86538.1"/>
    <property type="molecule type" value="Genomic_DNA"/>
</dbReference>
<gene>
    <name evidence="7" type="ORF">SAMN04488508_103476</name>
</gene>
<dbReference type="InterPro" id="IPR017853">
    <property type="entry name" value="GH"/>
</dbReference>
<feature type="domain" description="Secretion system C-terminal sorting" evidence="6">
    <location>
        <begin position="1053"/>
        <end position="1113"/>
    </location>
</feature>
<reference evidence="8" key="1">
    <citation type="submission" date="2016-11" db="EMBL/GenBank/DDBJ databases">
        <authorList>
            <person name="Varghese N."/>
            <person name="Submissions S."/>
        </authorList>
    </citation>
    <scope>NUCLEOTIDE SEQUENCE [LARGE SCALE GENOMIC DNA]</scope>
    <source>
        <strain evidence="8">DSM 22623</strain>
    </source>
</reference>
<feature type="domain" description="Glycoside hydrolase family 5" evidence="5">
    <location>
        <begin position="47"/>
        <end position="296"/>
    </location>
</feature>
<sequence>MKIIYEMFTSREGFIYGIFFTLVSLCMNAQTPVQQHGLLRVNGNKIVDKNNVPTSLAGNSLFWSNAGDTSDFYNAETVSHLAEDWNSSIIRVAMGVKETWDAGNGYIDSPNAQKAKIRKVIDAAIDKGIYVIIDWHTHEAERYTQEAADFFKEMAQLYGDQPNIIYEVYNEPIGQSWSQVKSYANTVIAAIRSEDPDNLIVVGSPTWSQDVDVASNDPINDTNTAYTLHFYAGTHTQFLRNKAQTAMNNGIALFVTEWGAVDASGDGGIATAETERWMQFIKDNDISHVTWSVSDKPSNSDPNRTEGSSKVQLRKGVTGLVNNELTPYGVFVKDIVKNWSDDSGNPPPPPPSGTIECNSVDCIIAAMKNAQPGDEILVAPGTYTATDKFNFGNKATRFGSDKNGTASKPITLRAKNPSNPPILKGVSGIYDGYVMFILGDYWILKDLILEEGSKGIVFDNANHGVIENVVVRELGEEGIHLRDGSSNNLVKGCQVYNIGIKKPGIGEGLYVGSDKGQHESASQAGNIFDNKYNPRCDNNTIEDCIIGPNVTAEGADIKEGTKNTIIRNCTFSAQGISGENSADAFIDLKGAYGFVYNNTFNRDGSAILNAGIDFLDRGTGFNTGFRNAIFDNTFNLGSRANEIPTARKKQGSPSEIHVWNNTRNPNSPDFPVSDGTTNFVTQSCPSWNIVPCNGGGTNQAPSISLITPTGDVNLQEGYSNFKVEVNATDTDGTIDNVKLYVDGNLVREEKSAPYEWGAGDNANELLGLPVGTHAIKVEATDDDGAKKSTSFTATVTSVTSNQPPAVFFSSPSGDLTVDEGYDLYVKVIATDSDGSVSNVKLYVDNNFIRQENFDPYEWGHAGSPNPSEVDNLPVGTHVFKAVATDNEGATSESTFTLTVQQETTGGGDNNCSFGTPLAGALPAFDQASYTKVHVIGTGGPDVSNIRRFRINWNPQYNGLYQFAVNTTNGQPDYYVDLRNVTSYSFNTANPEVTFSNSGLSGWDGSYWVANDGANFVMVSKDSDFSIYFSNSDNAPICAAKSPEVAFEEIPVKLYPNPVQDEMMYLENISEKASLLQIIDMQGKVLLTKDIKNNRPQIDVTDLDSGMYILVVKGIRYQSSTLFTKH</sequence>
<dbReference type="OrthoDB" id="154460at2"/>
<dbReference type="SUPFAM" id="SSF51445">
    <property type="entry name" value="(Trans)glycosidases"/>
    <property type="match status" value="1"/>
</dbReference>
<evidence type="ECO:0000313" key="8">
    <source>
        <dbReference type="Proteomes" id="UP000184432"/>
    </source>
</evidence>
<dbReference type="AlphaFoldDB" id="A0A1M6EML5"/>
<evidence type="ECO:0000259" key="5">
    <source>
        <dbReference type="Pfam" id="PF00150"/>
    </source>
</evidence>
<dbReference type="InterPro" id="IPR006626">
    <property type="entry name" value="PbH1"/>
</dbReference>
<keyword evidence="8" id="KW-1185">Reference proteome</keyword>
<dbReference type="PANTHER" id="PTHR34142:SF1">
    <property type="entry name" value="GLYCOSIDE HYDROLASE FAMILY 5 DOMAIN-CONTAINING PROTEIN"/>
    <property type="match status" value="1"/>
</dbReference>
<evidence type="ECO:0000256" key="2">
    <source>
        <dbReference type="ARBA" id="ARBA00022801"/>
    </source>
</evidence>
<dbReference type="SMART" id="SM00710">
    <property type="entry name" value="PbH1"/>
    <property type="match status" value="5"/>
</dbReference>
<feature type="region of interest" description="Disordered" evidence="4">
    <location>
        <begin position="292"/>
        <end position="311"/>
    </location>
</feature>
<proteinExistence type="predicted"/>
<dbReference type="SUPFAM" id="SSF51126">
    <property type="entry name" value="Pectin lyase-like"/>
    <property type="match status" value="1"/>
</dbReference>
<dbReference type="InterPro" id="IPR018087">
    <property type="entry name" value="Glyco_hydro_5_CS"/>
</dbReference>
<dbReference type="Pfam" id="PF17957">
    <property type="entry name" value="Big_7"/>
    <property type="match status" value="2"/>
</dbReference>
<feature type="region of interest" description="Disordered" evidence="4">
    <location>
        <begin position="645"/>
        <end position="670"/>
    </location>
</feature>
<dbReference type="InterPro" id="IPR013783">
    <property type="entry name" value="Ig-like_fold"/>
</dbReference>
<keyword evidence="2" id="KW-0378">Hydrolase</keyword>
<dbReference type="Gene3D" id="3.20.20.80">
    <property type="entry name" value="Glycosidases"/>
    <property type="match status" value="1"/>
</dbReference>
<evidence type="ECO:0000256" key="3">
    <source>
        <dbReference type="ARBA" id="ARBA00023295"/>
    </source>
</evidence>
<dbReference type="InterPro" id="IPR026444">
    <property type="entry name" value="Secre_tail"/>
</dbReference>
<dbReference type="GO" id="GO:0004553">
    <property type="term" value="F:hydrolase activity, hydrolyzing O-glycosyl compounds"/>
    <property type="evidence" value="ECO:0007669"/>
    <property type="project" value="InterPro"/>
</dbReference>
<dbReference type="Pfam" id="PF00150">
    <property type="entry name" value="Cellulase"/>
    <property type="match status" value="1"/>
</dbReference>
<organism evidence="7 8">
    <name type="scientific">Aquimarina spongiae</name>
    <dbReference type="NCBI Taxonomy" id="570521"/>
    <lineage>
        <taxon>Bacteria</taxon>
        <taxon>Pseudomonadati</taxon>
        <taxon>Bacteroidota</taxon>
        <taxon>Flavobacteriia</taxon>
        <taxon>Flavobacteriales</taxon>
        <taxon>Flavobacteriaceae</taxon>
        <taxon>Aquimarina</taxon>
    </lineage>
</organism>
<evidence type="ECO:0000259" key="6">
    <source>
        <dbReference type="Pfam" id="PF18962"/>
    </source>
</evidence>
<dbReference type="RefSeq" id="WP_073315802.1">
    <property type="nucleotide sequence ID" value="NZ_FQYP01000003.1"/>
</dbReference>
<dbReference type="InterPro" id="IPR001547">
    <property type="entry name" value="Glyco_hydro_5"/>
</dbReference>
<dbReference type="NCBIfam" id="TIGR04183">
    <property type="entry name" value="Por_Secre_tail"/>
    <property type="match status" value="1"/>
</dbReference>
<accession>A0A1M6EML5</accession>
<evidence type="ECO:0000256" key="1">
    <source>
        <dbReference type="ARBA" id="ARBA00022729"/>
    </source>
</evidence>
<dbReference type="Proteomes" id="UP000184432">
    <property type="component" value="Unassembled WGS sequence"/>
</dbReference>
<dbReference type="InterPro" id="IPR012334">
    <property type="entry name" value="Pectin_lyas_fold"/>
</dbReference>
<dbReference type="Pfam" id="PF18962">
    <property type="entry name" value="Por_Secre_tail"/>
    <property type="match status" value="1"/>
</dbReference>
<dbReference type="PANTHER" id="PTHR34142">
    <property type="entry name" value="ENDO-BETA-1,4-GLUCANASE A"/>
    <property type="match status" value="1"/>
</dbReference>
<keyword evidence="3" id="KW-0326">Glycosidase</keyword>
<evidence type="ECO:0000256" key="4">
    <source>
        <dbReference type="SAM" id="MobiDB-lite"/>
    </source>
</evidence>
<dbReference type="Gene3D" id="2.160.20.10">
    <property type="entry name" value="Single-stranded right-handed beta-helix, Pectin lyase-like"/>
    <property type="match status" value="1"/>
</dbReference>
<dbReference type="Gene3D" id="2.60.40.10">
    <property type="entry name" value="Immunoglobulins"/>
    <property type="match status" value="2"/>
</dbReference>
<dbReference type="GO" id="GO:0000272">
    <property type="term" value="P:polysaccharide catabolic process"/>
    <property type="evidence" value="ECO:0007669"/>
    <property type="project" value="InterPro"/>
</dbReference>
<dbReference type="InterPro" id="IPR011050">
    <property type="entry name" value="Pectin_lyase_fold/virulence"/>
</dbReference>
<dbReference type="PROSITE" id="PS00659">
    <property type="entry name" value="GLYCOSYL_HYDROL_F5"/>
    <property type="match status" value="1"/>
</dbReference>
<name>A0A1M6EML5_9FLAO</name>
<keyword evidence="1" id="KW-0732">Signal</keyword>